<reference evidence="3" key="1">
    <citation type="journal article" date="2019" name="Int. J. Syst. Evol. Microbiol.">
        <title>The Global Catalogue of Microorganisms (GCM) 10K type strain sequencing project: providing services to taxonomists for standard genome sequencing and annotation.</title>
        <authorList>
            <consortium name="The Broad Institute Genomics Platform"/>
            <consortium name="The Broad Institute Genome Sequencing Center for Infectious Disease"/>
            <person name="Wu L."/>
            <person name="Ma J."/>
        </authorList>
    </citation>
    <scope>NUCLEOTIDE SEQUENCE [LARGE SCALE GENOMIC DNA]</scope>
    <source>
        <strain evidence="3">CCUG 53519</strain>
    </source>
</reference>
<organism evidence="2 3">
    <name type="scientific">Paenibacillus provencensis</name>
    <dbReference type="NCBI Taxonomy" id="441151"/>
    <lineage>
        <taxon>Bacteria</taxon>
        <taxon>Bacillati</taxon>
        <taxon>Bacillota</taxon>
        <taxon>Bacilli</taxon>
        <taxon>Bacillales</taxon>
        <taxon>Paenibacillaceae</taxon>
        <taxon>Paenibacillus</taxon>
    </lineage>
</organism>
<dbReference type="Proteomes" id="UP001597169">
    <property type="component" value="Unassembled WGS sequence"/>
</dbReference>
<gene>
    <name evidence="2" type="ORF">ACFQ3J_20955</name>
</gene>
<dbReference type="RefSeq" id="WP_379293882.1">
    <property type="nucleotide sequence ID" value="NZ_JBHTKX010000004.1"/>
</dbReference>
<proteinExistence type="predicted"/>
<feature type="coiled-coil region" evidence="1">
    <location>
        <begin position="2"/>
        <end position="29"/>
    </location>
</feature>
<sequence length="81" mass="9682">MMESMEQLLEELNKTMDDCKTELESVRKDMVQIGETVGLLNEEVLEVSQRLDQKIIEFMKVQRNYQEVKKRLYQPNRESSK</sequence>
<keyword evidence="1" id="KW-0175">Coiled coil</keyword>
<comment type="caution">
    <text evidence="2">The sequence shown here is derived from an EMBL/GenBank/DDBJ whole genome shotgun (WGS) entry which is preliminary data.</text>
</comment>
<name>A0ABW3Q5E6_9BACL</name>
<dbReference type="InterPro" id="IPR037208">
    <property type="entry name" value="Spo0E-like_sf"/>
</dbReference>
<evidence type="ECO:0000313" key="3">
    <source>
        <dbReference type="Proteomes" id="UP001597169"/>
    </source>
</evidence>
<dbReference type="InterPro" id="IPR018540">
    <property type="entry name" value="Spo0E-like"/>
</dbReference>
<dbReference type="Pfam" id="PF09388">
    <property type="entry name" value="SpoOE-like"/>
    <property type="match status" value="1"/>
</dbReference>
<keyword evidence="3" id="KW-1185">Reference proteome</keyword>
<evidence type="ECO:0000313" key="2">
    <source>
        <dbReference type="EMBL" id="MFD1130616.1"/>
    </source>
</evidence>
<evidence type="ECO:0000256" key="1">
    <source>
        <dbReference type="SAM" id="Coils"/>
    </source>
</evidence>
<accession>A0ABW3Q5E6</accession>
<dbReference type="EMBL" id="JBHTKX010000004">
    <property type="protein sequence ID" value="MFD1130616.1"/>
    <property type="molecule type" value="Genomic_DNA"/>
</dbReference>
<protein>
    <submittedName>
        <fullName evidence="2">Aspartyl-phosphate phosphatase Spo0E family protein</fullName>
    </submittedName>
</protein>
<dbReference type="InterPro" id="IPR036638">
    <property type="entry name" value="HLH_DNA-bd_sf"/>
</dbReference>
<dbReference type="SUPFAM" id="SSF140500">
    <property type="entry name" value="BAS1536-like"/>
    <property type="match status" value="1"/>
</dbReference>
<dbReference type="Gene3D" id="4.10.280.10">
    <property type="entry name" value="Helix-loop-helix DNA-binding domain"/>
    <property type="match status" value="1"/>
</dbReference>